<dbReference type="PROSITE" id="PS50294">
    <property type="entry name" value="WD_REPEATS_REGION"/>
    <property type="match status" value="2"/>
</dbReference>
<feature type="region of interest" description="Disordered" evidence="6">
    <location>
        <begin position="1"/>
        <end position="22"/>
    </location>
</feature>
<proteinExistence type="inferred from homology"/>
<protein>
    <recommendedName>
        <fullName evidence="9">Guanine nucleotide-binding protein subunit beta</fullName>
    </recommendedName>
</protein>
<evidence type="ECO:0000256" key="2">
    <source>
        <dbReference type="ARBA" id="ARBA00022574"/>
    </source>
</evidence>
<dbReference type="SUPFAM" id="SSF50978">
    <property type="entry name" value="WD40 repeat-like"/>
    <property type="match status" value="1"/>
</dbReference>
<evidence type="ECO:0000313" key="7">
    <source>
        <dbReference type="EMBL" id="KAH3684400.1"/>
    </source>
</evidence>
<dbReference type="InterPro" id="IPR015943">
    <property type="entry name" value="WD40/YVTN_repeat-like_dom_sf"/>
</dbReference>
<keyword evidence="3" id="KW-0677">Repeat</keyword>
<dbReference type="AlphaFoldDB" id="A0A9P8Q7J1"/>
<dbReference type="GO" id="GO:0007165">
    <property type="term" value="P:signal transduction"/>
    <property type="evidence" value="ECO:0007669"/>
    <property type="project" value="UniProtKB-KW"/>
</dbReference>
<dbReference type="PANTHER" id="PTHR19850">
    <property type="entry name" value="GUANINE NUCLEOTIDE-BINDING PROTEIN BETA G PROTEIN BETA"/>
    <property type="match status" value="1"/>
</dbReference>
<dbReference type="InterPro" id="IPR001632">
    <property type="entry name" value="WD40_G-protein_beta-like"/>
</dbReference>
<keyword evidence="2 5" id="KW-0853">WD repeat</keyword>
<dbReference type="CDD" id="cd00200">
    <property type="entry name" value="WD40"/>
    <property type="match status" value="1"/>
</dbReference>
<dbReference type="Pfam" id="PF25391">
    <property type="entry name" value="WD40_Gbeta"/>
    <property type="match status" value="1"/>
</dbReference>
<feature type="repeat" description="WD" evidence="5">
    <location>
        <begin position="166"/>
        <end position="206"/>
    </location>
</feature>
<feature type="repeat" description="WD" evidence="5">
    <location>
        <begin position="78"/>
        <end position="119"/>
    </location>
</feature>
<dbReference type="OrthoDB" id="10255630at2759"/>
<name>A0A9P8Q7J1_WICPI</name>
<dbReference type="InterPro" id="IPR020472">
    <property type="entry name" value="WD40_PAC1"/>
</dbReference>
<dbReference type="Gene3D" id="2.130.10.10">
    <property type="entry name" value="YVTN repeat-like/Quinoprotein amine dehydrogenase"/>
    <property type="match status" value="2"/>
</dbReference>
<comment type="caution">
    <text evidence="7">The sequence shown here is derived from an EMBL/GenBank/DDBJ whole genome shotgun (WGS) entry which is preliminary data.</text>
</comment>
<evidence type="ECO:0000256" key="3">
    <source>
        <dbReference type="ARBA" id="ARBA00022737"/>
    </source>
</evidence>
<evidence type="ECO:0000256" key="5">
    <source>
        <dbReference type="PROSITE-ProRule" id="PRU00221"/>
    </source>
</evidence>
<evidence type="ECO:0000256" key="4">
    <source>
        <dbReference type="ARBA" id="ARBA00023224"/>
    </source>
</evidence>
<reference evidence="7" key="1">
    <citation type="journal article" date="2021" name="Open Biol.">
        <title>Shared evolutionary footprints suggest mitochondrial oxidative damage underlies multiple complex I losses in fungi.</title>
        <authorList>
            <person name="Schikora-Tamarit M.A."/>
            <person name="Marcet-Houben M."/>
            <person name="Nosek J."/>
            <person name="Gabaldon T."/>
        </authorList>
    </citation>
    <scope>NUCLEOTIDE SEQUENCE</scope>
    <source>
        <strain evidence="7">CBS2887</strain>
    </source>
</reference>
<feature type="repeat" description="WD" evidence="5">
    <location>
        <begin position="411"/>
        <end position="442"/>
    </location>
</feature>
<comment type="similarity">
    <text evidence="1">Belongs to the WD repeat G protein beta family.</text>
</comment>
<organism evidence="7 8">
    <name type="scientific">Wickerhamomyces pijperi</name>
    <name type="common">Yeast</name>
    <name type="synonym">Pichia pijperi</name>
    <dbReference type="NCBI Taxonomy" id="599730"/>
    <lineage>
        <taxon>Eukaryota</taxon>
        <taxon>Fungi</taxon>
        <taxon>Dikarya</taxon>
        <taxon>Ascomycota</taxon>
        <taxon>Saccharomycotina</taxon>
        <taxon>Saccharomycetes</taxon>
        <taxon>Phaffomycetales</taxon>
        <taxon>Wickerhamomycetaceae</taxon>
        <taxon>Wickerhamomyces</taxon>
    </lineage>
</organism>
<dbReference type="InterPro" id="IPR001680">
    <property type="entry name" value="WD40_rpt"/>
</dbReference>
<dbReference type="EMBL" id="JAEUBG010002531">
    <property type="protein sequence ID" value="KAH3684400.1"/>
    <property type="molecule type" value="Genomic_DNA"/>
</dbReference>
<dbReference type="InterPro" id="IPR036322">
    <property type="entry name" value="WD40_repeat_dom_sf"/>
</dbReference>
<evidence type="ECO:0000256" key="1">
    <source>
        <dbReference type="ARBA" id="ARBA00009768"/>
    </source>
</evidence>
<dbReference type="PROSITE" id="PS00678">
    <property type="entry name" value="WD_REPEATS_1"/>
    <property type="match status" value="1"/>
</dbReference>
<keyword evidence="4" id="KW-0807">Transducer</keyword>
<feature type="repeat" description="WD" evidence="5">
    <location>
        <begin position="253"/>
        <end position="294"/>
    </location>
</feature>
<gene>
    <name evidence="7" type="ORF">WICPIJ_004625</name>
</gene>
<evidence type="ECO:0000313" key="8">
    <source>
        <dbReference type="Proteomes" id="UP000774326"/>
    </source>
</evidence>
<dbReference type="Pfam" id="PF00400">
    <property type="entry name" value="WD40"/>
    <property type="match status" value="2"/>
</dbReference>
<dbReference type="PROSITE" id="PS50082">
    <property type="entry name" value="WD_REPEATS_2"/>
    <property type="match status" value="4"/>
</dbReference>
<evidence type="ECO:0008006" key="9">
    <source>
        <dbReference type="Google" id="ProtNLM"/>
    </source>
</evidence>
<dbReference type="InterPro" id="IPR016346">
    <property type="entry name" value="G-protein_beta_1-5"/>
</dbReference>
<evidence type="ECO:0000256" key="6">
    <source>
        <dbReference type="SAM" id="MobiDB-lite"/>
    </source>
</evidence>
<dbReference type="PRINTS" id="PR00319">
    <property type="entry name" value="GPROTEINB"/>
</dbReference>
<dbReference type="Proteomes" id="UP000774326">
    <property type="component" value="Unassembled WGS sequence"/>
</dbReference>
<accession>A0A9P8Q7J1</accession>
<dbReference type="SMART" id="SM00320">
    <property type="entry name" value="WD40"/>
    <property type="match status" value="7"/>
</dbReference>
<keyword evidence="8" id="KW-1185">Reference proteome</keyword>
<dbReference type="PRINTS" id="PR00320">
    <property type="entry name" value="GPROTEINBRPT"/>
</dbReference>
<sequence>MTTLQQQYNVPPSPATEGSSYQDQLNQKISQARFETKQLYNQIDKIKGKIQDTTLTDCSKDIKSLSSTNINLKTCQVLKGHNNKIADFKWSADSKTILSCSQDGFLIIWDAVTGFKVNAIPLDSQWVLSCAYSPNSKMVASAGLTNNCTIYSIGNHIDDQRILTVFKGHTVGISQCEFLNNQEILTASGDMTCKLWDISRGMKTVEFLDHYGDVLSMNVNRNNNTSFVTGSSDGYTRVFDIRSTAKTNLTSSFFVGNSDVTSAQFFKDGNSIVTGSDDGVIRLYDLRSDCELAKFSLASSLHDVQLKQSNQTAFFNQQNNNYTSSPISPNFYQKAQQPHGMLGSPGLYNSNGSSTHNRFSSPSFQDQNSQIDSSGVTSLDFSASGRLMYACYTDYGCIIWDFLKNEIVGKLEGHSNRVTKVATSPNGFGVCTSSWDSTMRLWTPSYI</sequence>
<reference evidence="7" key="2">
    <citation type="submission" date="2021-01" db="EMBL/GenBank/DDBJ databases">
        <authorList>
            <person name="Schikora-Tamarit M.A."/>
        </authorList>
    </citation>
    <scope>NUCLEOTIDE SEQUENCE</scope>
    <source>
        <strain evidence="7">CBS2887</strain>
    </source>
</reference>
<dbReference type="InterPro" id="IPR019775">
    <property type="entry name" value="WD40_repeat_CS"/>
</dbReference>